<protein>
    <recommendedName>
        <fullName evidence="4">1-acyl-sn-glycerol-3-phosphate acyltransferase</fullName>
        <ecNumber evidence="4">2.3.1.51</ecNumber>
    </recommendedName>
</protein>
<dbReference type="AlphaFoldDB" id="A0A9D1ET53"/>
<keyword evidence="3 4" id="KW-0012">Acyltransferase</keyword>
<keyword evidence="4" id="KW-0444">Lipid biosynthesis</keyword>
<dbReference type="EC" id="2.3.1.51" evidence="4"/>
<comment type="catalytic activity">
    <reaction evidence="4">
        <text>a 1-acyl-sn-glycero-3-phosphate + an acyl-CoA = a 1,2-diacyl-sn-glycero-3-phosphate + CoA</text>
        <dbReference type="Rhea" id="RHEA:19709"/>
        <dbReference type="ChEBI" id="CHEBI:57287"/>
        <dbReference type="ChEBI" id="CHEBI:57970"/>
        <dbReference type="ChEBI" id="CHEBI:58342"/>
        <dbReference type="ChEBI" id="CHEBI:58608"/>
        <dbReference type="EC" id="2.3.1.51"/>
    </reaction>
</comment>
<dbReference type="Proteomes" id="UP000823935">
    <property type="component" value="Unassembled WGS sequence"/>
</dbReference>
<keyword evidence="4" id="KW-0443">Lipid metabolism</keyword>
<dbReference type="Pfam" id="PF01553">
    <property type="entry name" value="Acyltransferase"/>
    <property type="match status" value="1"/>
</dbReference>
<accession>A0A9D1ET53</accession>
<dbReference type="SUPFAM" id="SSF69593">
    <property type="entry name" value="Glycerol-3-phosphate (1)-acyltransferase"/>
    <property type="match status" value="1"/>
</dbReference>
<dbReference type="PANTHER" id="PTHR10434:SF66">
    <property type="entry name" value="PHOSPHOLIPID_GLYCEROL ACYLTRANSFERASE DOMAIN-CONTAINING PROTEIN"/>
    <property type="match status" value="1"/>
</dbReference>
<dbReference type="GO" id="GO:0006654">
    <property type="term" value="P:phosphatidic acid biosynthetic process"/>
    <property type="evidence" value="ECO:0007669"/>
    <property type="project" value="TreeGrafter"/>
</dbReference>
<keyword evidence="4" id="KW-0594">Phospholipid biosynthesis</keyword>
<evidence type="ECO:0000256" key="3">
    <source>
        <dbReference type="ARBA" id="ARBA00023315"/>
    </source>
</evidence>
<keyword evidence="4" id="KW-1208">Phospholipid metabolism</keyword>
<organism evidence="6 7">
    <name type="scientific">Candidatus Limivivens intestinipullorum</name>
    <dbReference type="NCBI Taxonomy" id="2840858"/>
    <lineage>
        <taxon>Bacteria</taxon>
        <taxon>Bacillati</taxon>
        <taxon>Bacillota</taxon>
        <taxon>Clostridia</taxon>
        <taxon>Lachnospirales</taxon>
        <taxon>Lachnospiraceae</taxon>
        <taxon>Lachnospiraceae incertae sedis</taxon>
        <taxon>Candidatus Limivivens</taxon>
    </lineage>
</organism>
<dbReference type="InterPro" id="IPR002123">
    <property type="entry name" value="Plipid/glycerol_acylTrfase"/>
</dbReference>
<comment type="domain">
    <text evidence="4">The HXXXXD motif is essential for acyltransferase activity and may constitute the binding site for the phosphate moiety of the glycerol-3-phosphate.</text>
</comment>
<comment type="caution">
    <text evidence="6">The sequence shown here is derived from an EMBL/GenBank/DDBJ whole genome shotgun (WGS) entry which is preliminary data.</text>
</comment>
<proteinExistence type="inferred from homology"/>
<dbReference type="GO" id="GO:0003841">
    <property type="term" value="F:1-acylglycerol-3-phosphate O-acyltransferase activity"/>
    <property type="evidence" value="ECO:0007669"/>
    <property type="project" value="UniProtKB-UniRule"/>
</dbReference>
<dbReference type="NCBIfam" id="TIGR00530">
    <property type="entry name" value="AGP_acyltrn"/>
    <property type="match status" value="1"/>
</dbReference>
<evidence type="ECO:0000313" key="7">
    <source>
        <dbReference type="Proteomes" id="UP000823935"/>
    </source>
</evidence>
<reference evidence="6" key="1">
    <citation type="submission" date="2020-10" db="EMBL/GenBank/DDBJ databases">
        <authorList>
            <person name="Gilroy R."/>
        </authorList>
    </citation>
    <scope>NUCLEOTIDE SEQUENCE</scope>
    <source>
        <strain evidence="6">CHK190-19873</strain>
    </source>
</reference>
<dbReference type="GO" id="GO:0016020">
    <property type="term" value="C:membrane"/>
    <property type="evidence" value="ECO:0007669"/>
    <property type="project" value="InterPro"/>
</dbReference>
<dbReference type="EMBL" id="DVIQ01000056">
    <property type="protein sequence ID" value="HIS31795.1"/>
    <property type="molecule type" value="Genomic_DNA"/>
</dbReference>
<name>A0A9D1ET53_9FIRM</name>
<dbReference type="CDD" id="cd07989">
    <property type="entry name" value="LPLAT_AGPAT-like"/>
    <property type="match status" value="1"/>
</dbReference>
<evidence type="ECO:0000313" key="6">
    <source>
        <dbReference type="EMBL" id="HIS31795.1"/>
    </source>
</evidence>
<evidence type="ECO:0000256" key="2">
    <source>
        <dbReference type="ARBA" id="ARBA00022679"/>
    </source>
</evidence>
<evidence type="ECO:0000259" key="5">
    <source>
        <dbReference type="SMART" id="SM00563"/>
    </source>
</evidence>
<feature type="domain" description="Phospholipid/glycerol acyltransferase" evidence="5">
    <location>
        <begin position="70"/>
        <end position="185"/>
    </location>
</feature>
<evidence type="ECO:0000256" key="4">
    <source>
        <dbReference type="RuleBase" id="RU361267"/>
    </source>
</evidence>
<sequence length="238" mass="27409">MIRIILMVLRNLHHVPFEIPKLFSYAKHPEKHSLEERYALIQKIDGYANKGGRVRIEAHGVENIPREDGFIFYPNHQGMYDVLSIIQTCPRPFSVVMKKELSNIFFLKQIFALLESIPIDREDIRQSMEVIKETAERVRQGKNFLIFAEGTRSKDGNHPHEFKGGSFKSAVKARCPIVPVALVDAFKPFDTNSLAPVTVKVCYLKPLYFEEYSAMKTSEIAEEVKRRIEAEIRVLTES</sequence>
<reference evidence="6" key="2">
    <citation type="journal article" date="2021" name="PeerJ">
        <title>Extensive microbial diversity within the chicken gut microbiome revealed by metagenomics and culture.</title>
        <authorList>
            <person name="Gilroy R."/>
            <person name="Ravi A."/>
            <person name="Getino M."/>
            <person name="Pursley I."/>
            <person name="Horton D.L."/>
            <person name="Alikhan N.F."/>
            <person name="Baker D."/>
            <person name="Gharbi K."/>
            <person name="Hall N."/>
            <person name="Watson M."/>
            <person name="Adriaenssens E.M."/>
            <person name="Foster-Nyarko E."/>
            <person name="Jarju S."/>
            <person name="Secka A."/>
            <person name="Antonio M."/>
            <person name="Oren A."/>
            <person name="Chaudhuri R.R."/>
            <person name="La Ragione R."/>
            <person name="Hildebrand F."/>
            <person name="Pallen M.J."/>
        </authorList>
    </citation>
    <scope>NUCLEOTIDE SEQUENCE</scope>
    <source>
        <strain evidence="6">CHK190-19873</strain>
    </source>
</reference>
<keyword evidence="2 4" id="KW-0808">Transferase</keyword>
<evidence type="ECO:0000256" key="1">
    <source>
        <dbReference type="ARBA" id="ARBA00008655"/>
    </source>
</evidence>
<comment type="similarity">
    <text evidence="1 4">Belongs to the 1-acyl-sn-glycerol-3-phosphate acyltransferase family.</text>
</comment>
<dbReference type="InterPro" id="IPR004552">
    <property type="entry name" value="AGP_acyltrans"/>
</dbReference>
<gene>
    <name evidence="6" type="ORF">IAB44_09670</name>
</gene>
<dbReference type="PANTHER" id="PTHR10434">
    <property type="entry name" value="1-ACYL-SN-GLYCEROL-3-PHOSPHATE ACYLTRANSFERASE"/>
    <property type="match status" value="1"/>
</dbReference>
<dbReference type="SMART" id="SM00563">
    <property type="entry name" value="PlsC"/>
    <property type="match status" value="1"/>
</dbReference>